<evidence type="ECO:0000313" key="4">
    <source>
        <dbReference type="Proteomes" id="UP000309550"/>
    </source>
</evidence>
<evidence type="ECO:0000256" key="1">
    <source>
        <dbReference type="SAM" id="MobiDB-lite"/>
    </source>
</evidence>
<name>A0A5S3PBB7_9RHOB</name>
<dbReference type="OrthoDB" id="7308154at2"/>
<evidence type="ECO:0000313" key="3">
    <source>
        <dbReference type="EMBL" id="TMM50906.1"/>
    </source>
</evidence>
<reference evidence="3 4" key="1">
    <citation type="submission" date="2019-05" db="EMBL/GenBank/DDBJ databases">
        <title>Sulfitobacter sabulilitoris sp. nov., isolated from a marine sand.</title>
        <authorList>
            <person name="Yoon J.-H."/>
        </authorList>
    </citation>
    <scope>NUCLEOTIDE SEQUENCE [LARGE SCALE GENOMIC DNA]</scope>
    <source>
        <strain evidence="3 4">HSMS-29</strain>
    </source>
</reference>
<comment type="caution">
    <text evidence="3">The sequence shown here is derived from an EMBL/GenBank/DDBJ whole genome shotgun (WGS) entry which is preliminary data.</text>
</comment>
<protein>
    <recommendedName>
        <fullName evidence="5">AAA+ family ATPase</fullName>
    </recommendedName>
</protein>
<dbReference type="EMBL" id="VANS01000005">
    <property type="protein sequence ID" value="TMM50906.1"/>
    <property type="molecule type" value="Genomic_DNA"/>
</dbReference>
<dbReference type="AlphaFoldDB" id="A0A5S3PBB7"/>
<keyword evidence="4" id="KW-1185">Reference proteome</keyword>
<feature type="signal peptide" evidence="2">
    <location>
        <begin position="1"/>
        <end position="20"/>
    </location>
</feature>
<keyword evidence="2" id="KW-0732">Signal</keyword>
<gene>
    <name evidence="3" type="ORF">FDT80_16780</name>
</gene>
<evidence type="ECO:0000256" key="2">
    <source>
        <dbReference type="SAM" id="SignalP"/>
    </source>
</evidence>
<feature type="chain" id="PRO_5024328545" description="AAA+ family ATPase" evidence="2">
    <location>
        <begin position="21"/>
        <end position="110"/>
    </location>
</feature>
<dbReference type="RefSeq" id="WP_138663478.1">
    <property type="nucleotide sequence ID" value="NZ_VANS01000005.1"/>
</dbReference>
<evidence type="ECO:0008006" key="5">
    <source>
        <dbReference type="Google" id="ProtNLM"/>
    </source>
</evidence>
<accession>A0A5S3PBB7</accession>
<proteinExistence type="predicted"/>
<sequence>MPRFIAPFAAALLLAAPLAAQEDDAPSLMQRGAQMFLEGLLEEMGPALQGMQAFVDRMGPALRDLVEEVEDWSVYEPPEMLPNGDIIIRRKPPADRAPADTPAPGDEIDI</sequence>
<feature type="region of interest" description="Disordered" evidence="1">
    <location>
        <begin position="90"/>
        <end position="110"/>
    </location>
</feature>
<dbReference type="Proteomes" id="UP000309550">
    <property type="component" value="Unassembled WGS sequence"/>
</dbReference>
<organism evidence="3 4">
    <name type="scientific">Sulfitobacter sabulilitoris</name>
    <dbReference type="NCBI Taxonomy" id="2562655"/>
    <lineage>
        <taxon>Bacteria</taxon>
        <taxon>Pseudomonadati</taxon>
        <taxon>Pseudomonadota</taxon>
        <taxon>Alphaproteobacteria</taxon>
        <taxon>Rhodobacterales</taxon>
        <taxon>Roseobacteraceae</taxon>
        <taxon>Sulfitobacter</taxon>
    </lineage>
</organism>